<name>A0A1I8B843_MELHA</name>
<accession>A0A1I8B843</accession>
<proteinExistence type="predicted"/>
<reference evidence="3" key="1">
    <citation type="submission" date="2016-11" db="UniProtKB">
        <authorList>
            <consortium name="WormBaseParasite"/>
        </authorList>
    </citation>
    <scope>IDENTIFICATION</scope>
</reference>
<sequence length="48" mass="5432">MFLTALFVGLMRISVIIFFAMQYSGGGIKQFDEVINETIPFVQNNMVT</sequence>
<dbReference type="Proteomes" id="UP000095281">
    <property type="component" value="Unplaced"/>
</dbReference>
<evidence type="ECO:0000256" key="1">
    <source>
        <dbReference type="SAM" id="Phobius"/>
    </source>
</evidence>
<evidence type="ECO:0000313" key="3">
    <source>
        <dbReference type="WBParaSite" id="MhA1_Contig1593.frz3.gene1"/>
    </source>
</evidence>
<organism evidence="2 3">
    <name type="scientific">Meloidogyne hapla</name>
    <name type="common">Root-knot nematode worm</name>
    <dbReference type="NCBI Taxonomy" id="6305"/>
    <lineage>
        <taxon>Eukaryota</taxon>
        <taxon>Metazoa</taxon>
        <taxon>Ecdysozoa</taxon>
        <taxon>Nematoda</taxon>
        <taxon>Chromadorea</taxon>
        <taxon>Rhabditida</taxon>
        <taxon>Tylenchina</taxon>
        <taxon>Tylenchomorpha</taxon>
        <taxon>Tylenchoidea</taxon>
        <taxon>Meloidogynidae</taxon>
        <taxon>Meloidogyninae</taxon>
        <taxon>Meloidogyne</taxon>
    </lineage>
</organism>
<keyword evidence="2" id="KW-1185">Reference proteome</keyword>
<feature type="transmembrane region" description="Helical" evidence="1">
    <location>
        <begin position="6"/>
        <end position="23"/>
    </location>
</feature>
<keyword evidence="1" id="KW-0812">Transmembrane</keyword>
<keyword evidence="1" id="KW-1133">Transmembrane helix</keyword>
<keyword evidence="1" id="KW-0472">Membrane</keyword>
<evidence type="ECO:0000313" key="2">
    <source>
        <dbReference type="Proteomes" id="UP000095281"/>
    </source>
</evidence>
<protein>
    <submittedName>
        <fullName evidence="3">DoxX family protein</fullName>
    </submittedName>
</protein>
<dbReference type="AlphaFoldDB" id="A0A1I8B843"/>
<dbReference type="WBParaSite" id="MhA1_Contig1593.frz3.gene1">
    <property type="protein sequence ID" value="MhA1_Contig1593.frz3.gene1"/>
    <property type="gene ID" value="MhA1_Contig1593.frz3.gene1"/>
</dbReference>